<comment type="cofactor">
    <cofactor evidence="1">
        <name>thiamine diphosphate</name>
        <dbReference type="ChEBI" id="CHEBI:58937"/>
    </cofactor>
</comment>
<evidence type="ECO:0000313" key="5">
    <source>
        <dbReference type="EMBL" id="SVC96677.1"/>
    </source>
</evidence>
<evidence type="ECO:0000256" key="2">
    <source>
        <dbReference type="ARBA" id="ARBA00023002"/>
    </source>
</evidence>
<proteinExistence type="predicted"/>
<keyword evidence="3" id="KW-0786">Thiamine pyrophosphate</keyword>
<dbReference type="GO" id="GO:0004739">
    <property type="term" value="F:pyruvate dehydrogenase (acetyl-transferring) activity"/>
    <property type="evidence" value="ECO:0007669"/>
    <property type="project" value="TreeGrafter"/>
</dbReference>
<evidence type="ECO:0000256" key="3">
    <source>
        <dbReference type="ARBA" id="ARBA00023052"/>
    </source>
</evidence>
<dbReference type="EMBL" id="UINC01121483">
    <property type="protein sequence ID" value="SVC96677.1"/>
    <property type="molecule type" value="Genomic_DNA"/>
</dbReference>
<feature type="domain" description="Dehydrogenase E1 component" evidence="4">
    <location>
        <begin position="14"/>
        <end position="213"/>
    </location>
</feature>
<dbReference type="GO" id="GO:0006086">
    <property type="term" value="P:pyruvate decarboxylation to acetyl-CoA"/>
    <property type="evidence" value="ECO:0007669"/>
    <property type="project" value="TreeGrafter"/>
</dbReference>
<dbReference type="AlphaFoldDB" id="A0A382RHQ6"/>
<evidence type="ECO:0000259" key="4">
    <source>
        <dbReference type="Pfam" id="PF00676"/>
    </source>
</evidence>
<sequence>MTIPGNTLLCLYRTMIRIRRCEEQLVRSYATGTITGACHTYIGEEAVATGVCAHLRNDDAVFSTHRGHGHALAKGVTSNQLIAELFGRATGCSGGRGGSMHLFSPEVGMMGTSGIVGPCILQAAGAGYSFQLRQTDQVGVAFFGDGAVGNGAFHEGLNLATIWDLPVLFVCENNMYATEVAFSDSARNTDVAERAASYGLHAEAVDGNDVIAV</sequence>
<dbReference type="Pfam" id="PF00676">
    <property type="entry name" value="E1_dh"/>
    <property type="match status" value="1"/>
</dbReference>
<dbReference type="InterPro" id="IPR029061">
    <property type="entry name" value="THDP-binding"/>
</dbReference>
<organism evidence="5">
    <name type="scientific">marine metagenome</name>
    <dbReference type="NCBI Taxonomy" id="408172"/>
    <lineage>
        <taxon>unclassified sequences</taxon>
        <taxon>metagenomes</taxon>
        <taxon>ecological metagenomes</taxon>
    </lineage>
</organism>
<dbReference type="PANTHER" id="PTHR11516">
    <property type="entry name" value="PYRUVATE DEHYDROGENASE E1 COMPONENT, ALPHA SUBUNIT BACTERIAL AND ORGANELLAR"/>
    <property type="match status" value="1"/>
</dbReference>
<dbReference type="PANTHER" id="PTHR11516:SF60">
    <property type="entry name" value="PYRUVATE DEHYDROGENASE E1 COMPONENT SUBUNIT ALPHA"/>
    <property type="match status" value="1"/>
</dbReference>
<dbReference type="InterPro" id="IPR050642">
    <property type="entry name" value="PDH_E1_Alpha_Subunit"/>
</dbReference>
<gene>
    <name evidence="5" type="ORF">METZ01_LOCUS349531</name>
</gene>
<dbReference type="Gene3D" id="3.40.50.970">
    <property type="match status" value="1"/>
</dbReference>
<feature type="non-terminal residue" evidence="5">
    <location>
        <position position="213"/>
    </location>
</feature>
<reference evidence="5" key="1">
    <citation type="submission" date="2018-05" db="EMBL/GenBank/DDBJ databases">
        <authorList>
            <person name="Lanie J.A."/>
            <person name="Ng W.-L."/>
            <person name="Kazmierczak K.M."/>
            <person name="Andrzejewski T.M."/>
            <person name="Davidsen T.M."/>
            <person name="Wayne K.J."/>
            <person name="Tettelin H."/>
            <person name="Glass J.I."/>
            <person name="Rusch D."/>
            <person name="Podicherti R."/>
            <person name="Tsui H.-C.T."/>
            <person name="Winkler M.E."/>
        </authorList>
    </citation>
    <scope>NUCLEOTIDE SEQUENCE</scope>
</reference>
<protein>
    <recommendedName>
        <fullName evidence="4">Dehydrogenase E1 component domain-containing protein</fullName>
    </recommendedName>
</protein>
<keyword evidence="2" id="KW-0560">Oxidoreductase</keyword>
<dbReference type="InterPro" id="IPR001017">
    <property type="entry name" value="DH_E1"/>
</dbReference>
<evidence type="ECO:0000256" key="1">
    <source>
        <dbReference type="ARBA" id="ARBA00001964"/>
    </source>
</evidence>
<name>A0A382RHQ6_9ZZZZ</name>
<dbReference type="CDD" id="cd02000">
    <property type="entry name" value="TPP_E1_PDC_ADC_BCADC"/>
    <property type="match status" value="1"/>
</dbReference>
<accession>A0A382RHQ6</accession>
<dbReference type="SUPFAM" id="SSF52518">
    <property type="entry name" value="Thiamin diphosphate-binding fold (THDP-binding)"/>
    <property type="match status" value="1"/>
</dbReference>